<dbReference type="STRING" id="1121421.SAMN02745123_00984"/>
<organism evidence="7 8">
    <name type="scientific">Desulforamulus aeronauticus DSM 10349</name>
    <dbReference type="NCBI Taxonomy" id="1121421"/>
    <lineage>
        <taxon>Bacteria</taxon>
        <taxon>Bacillati</taxon>
        <taxon>Bacillota</taxon>
        <taxon>Clostridia</taxon>
        <taxon>Eubacteriales</taxon>
        <taxon>Peptococcaceae</taxon>
        <taxon>Desulforamulus</taxon>
    </lineage>
</organism>
<evidence type="ECO:0000256" key="6">
    <source>
        <dbReference type="SAM" id="Phobius"/>
    </source>
</evidence>
<gene>
    <name evidence="7" type="ORF">SAMN02745123_00984</name>
</gene>
<dbReference type="OrthoDB" id="3176438at2"/>
<feature type="transmembrane region" description="Helical" evidence="6">
    <location>
        <begin position="91"/>
        <end position="114"/>
    </location>
</feature>
<dbReference type="NCBIfam" id="NF002460">
    <property type="entry name" value="PRK01658.1"/>
    <property type="match status" value="1"/>
</dbReference>
<dbReference type="PANTHER" id="PTHR33931">
    <property type="entry name" value="HOLIN-LIKE PROTEIN CIDA-RELATED"/>
    <property type="match status" value="1"/>
</dbReference>
<comment type="subcellular location">
    <subcellularLocation>
        <location evidence="1">Cell membrane</location>
        <topology evidence="1">Multi-pass membrane protein</topology>
    </subcellularLocation>
</comment>
<dbReference type="InterPro" id="IPR005538">
    <property type="entry name" value="LrgA/CidA"/>
</dbReference>
<dbReference type="GO" id="GO:0005886">
    <property type="term" value="C:plasma membrane"/>
    <property type="evidence" value="ECO:0007669"/>
    <property type="project" value="UniProtKB-SubCell"/>
</dbReference>
<accession>A0A1M6QDD9</accession>
<protein>
    <submittedName>
        <fullName evidence="7">Holin-like protein</fullName>
    </submittedName>
</protein>
<keyword evidence="2" id="KW-1003">Cell membrane</keyword>
<proteinExistence type="predicted"/>
<keyword evidence="3 6" id="KW-0812">Transmembrane</keyword>
<keyword evidence="8" id="KW-1185">Reference proteome</keyword>
<evidence type="ECO:0000256" key="5">
    <source>
        <dbReference type="ARBA" id="ARBA00023136"/>
    </source>
</evidence>
<evidence type="ECO:0000313" key="7">
    <source>
        <dbReference type="EMBL" id="SHK18314.1"/>
    </source>
</evidence>
<sequence>MRWLKIVLQIAFLWLLFMVGDLVVSLLHIPVPGNVFGMLLLFGLLTFNIIPLKWVEEGAGLLLKHMAFFFIPIAVGLMVWGDLFLAQGIQLLTVVMIGAVVTILTTAYTVLFLAKKYDKKEGERA</sequence>
<reference evidence="8" key="1">
    <citation type="submission" date="2016-11" db="EMBL/GenBank/DDBJ databases">
        <authorList>
            <person name="Varghese N."/>
            <person name="Submissions S."/>
        </authorList>
    </citation>
    <scope>NUCLEOTIDE SEQUENCE [LARGE SCALE GENOMIC DNA]</scope>
    <source>
        <strain evidence="8">DSM 10349</strain>
    </source>
</reference>
<keyword evidence="5 6" id="KW-0472">Membrane</keyword>
<evidence type="ECO:0000256" key="3">
    <source>
        <dbReference type="ARBA" id="ARBA00022692"/>
    </source>
</evidence>
<evidence type="ECO:0000256" key="4">
    <source>
        <dbReference type="ARBA" id="ARBA00022989"/>
    </source>
</evidence>
<dbReference type="Pfam" id="PF03788">
    <property type="entry name" value="LrgA"/>
    <property type="match status" value="1"/>
</dbReference>
<dbReference type="RefSeq" id="WP_072911368.1">
    <property type="nucleotide sequence ID" value="NZ_FRAR01000008.1"/>
</dbReference>
<dbReference type="AlphaFoldDB" id="A0A1M6QDD9"/>
<evidence type="ECO:0000313" key="8">
    <source>
        <dbReference type="Proteomes" id="UP000183997"/>
    </source>
</evidence>
<evidence type="ECO:0000256" key="2">
    <source>
        <dbReference type="ARBA" id="ARBA00022475"/>
    </source>
</evidence>
<dbReference type="Proteomes" id="UP000183997">
    <property type="component" value="Unassembled WGS sequence"/>
</dbReference>
<feature type="transmembrane region" description="Helical" evidence="6">
    <location>
        <begin position="35"/>
        <end position="55"/>
    </location>
</feature>
<dbReference type="EMBL" id="FRAR01000008">
    <property type="protein sequence ID" value="SHK18314.1"/>
    <property type="molecule type" value="Genomic_DNA"/>
</dbReference>
<keyword evidence="4 6" id="KW-1133">Transmembrane helix</keyword>
<evidence type="ECO:0000256" key="1">
    <source>
        <dbReference type="ARBA" id="ARBA00004651"/>
    </source>
</evidence>
<feature type="transmembrane region" description="Helical" evidence="6">
    <location>
        <begin position="67"/>
        <end position="85"/>
    </location>
</feature>
<dbReference type="PANTHER" id="PTHR33931:SF2">
    <property type="entry name" value="HOLIN-LIKE PROTEIN CIDA"/>
    <property type="match status" value="1"/>
</dbReference>
<name>A0A1M6QDD9_9FIRM</name>